<name>A0A2L2SXQ9_9HYPO</name>
<reference evidence="4" key="1">
    <citation type="submission" date="2014-10" db="EMBL/GenBank/DDBJ databases">
        <authorList>
            <person name="King R."/>
        </authorList>
    </citation>
    <scope>NUCLEOTIDE SEQUENCE [LARGE SCALE GENOMIC DNA]</scope>
    <source>
        <strain evidence="4">A3/5</strain>
    </source>
</reference>
<organism evidence="3 4">
    <name type="scientific">Fusarium venenatum</name>
    <dbReference type="NCBI Taxonomy" id="56646"/>
    <lineage>
        <taxon>Eukaryota</taxon>
        <taxon>Fungi</taxon>
        <taxon>Dikarya</taxon>
        <taxon>Ascomycota</taxon>
        <taxon>Pezizomycotina</taxon>
        <taxon>Sordariomycetes</taxon>
        <taxon>Hypocreomycetidae</taxon>
        <taxon>Hypocreales</taxon>
        <taxon>Nectriaceae</taxon>
        <taxon>Fusarium</taxon>
    </lineage>
</organism>
<sequence>MQSFPPRDEHPGAALTFTTHLDELSEMPLWKVKKTEKAPNNIRSGWAAIQGHIAPHLADSVAYHTKQYLKDCTSESANNDVYSIVMKKNQQGGSITYPHVEQENKFYGPGVSSDLVPQSQRRTEIIKGDAKARPVAKRDKKIASGLTSLRQELKINQELAEIFSETATYTKTLNLQRRASEEKLDGFEDRLTATNTTIEQCSQGIASLRNQGKDKDKIDVEEYHRRTVQAFRDQLTVTRTSLDKKVQGLRFNHDEDLQAVQKQTQDAIDQLAQELGRLRETVAAKEKTMKTFFDKITNRIDGNFTTLASGFRDQIKEAVGLGSKSGDKRKNKDQHAGKDDEKKARA</sequence>
<feature type="coiled-coil region" evidence="1">
    <location>
        <begin position="261"/>
        <end position="288"/>
    </location>
</feature>
<accession>A0A2L2SXQ9</accession>
<keyword evidence="1" id="KW-0175">Coiled coil</keyword>
<dbReference type="Proteomes" id="UP000245910">
    <property type="component" value="Chromosome II"/>
</dbReference>
<evidence type="ECO:0000256" key="2">
    <source>
        <dbReference type="SAM" id="MobiDB-lite"/>
    </source>
</evidence>
<feature type="region of interest" description="Disordered" evidence="2">
    <location>
        <begin position="319"/>
        <end position="346"/>
    </location>
</feature>
<dbReference type="EMBL" id="LN649230">
    <property type="protein sequence ID" value="CEI61519.1"/>
    <property type="molecule type" value="Genomic_DNA"/>
</dbReference>
<feature type="compositionally biased region" description="Basic and acidic residues" evidence="2">
    <location>
        <begin position="325"/>
        <end position="346"/>
    </location>
</feature>
<evidence type="ECO:0000313" key="4">
    <source>
        <dbReference type="Proteomes" id="UP000245910"/>
    </source>
</evidence>
<proteinExistence type="predicted"/>
<evidence type="ECO:0000256" key="1">
    <source>
        <dbReference type="SAM" id="Coils"/>
    </source>
</evidence>
<dbReference type="AlphaFoldDB" id="A0A2L2SXQ9"/>
<protein>
    <submittedName>
        <fullName evidence="3">Uncharacterized protein</fullName>
    </submittedName>
</protein>
<evidence type="ECO:0000313" key="3">
    <source>
        <dbReference type="EMBL" id="CEI61519.1"/>
    </source>
</evidence>
<keyword evidence="4" id="KW-1185">Reference proteome</keyword>